<sequence>MTPPGWDARTGLQPSPAETLEPPRSPWLGHGGRRPDWSKGPAATLPPGWDMDPHLFPNSPAGAWSPHNCPASISLELRSGCPGDGITLTPGLALGLGQGPTIQGRDMDPLHAAWDTPPSHLQGWVPPYLAPWTSAKWTQEPPPLLQGPL</sequence>
<dbReference type="Proteomes" id="UP000827986">
    <property type="component" value="Unassembled WGS sequence"/>
</dbReference>
<evidence type="ECO:0000256" key="1">
    <source>
        <dbReference type="SAM" id="MobiDB-lite"/>
    </source>
</evidence>
<dbReference type="EMBL" id="JAHDVG010000486">
    <property type="protein sequence ID" value="KAH1167735.1"/>
    <property type="molecule type" value="Genomic_DNA"/>
</dbReference>
<feature type="region of interest" description="Disordered" evidence="1">
    <location>
        <begin position="1"/>
        <end position="54"/>
    </location>
</feature>
<keyword evidence="3" id="KW-1185">Reference proteome</keyword>
<organism evidence="2 3">
    <name type="scientific">Mauremys mutica</name>
    <name type="common">yellowpond turtle</name>
    <dbReference type="NCBI Taxonomy" id="74926"/>
    <lineage>
        <taxon>Eukaryota</taxon>
        <taxon>Metazoa</taxon>
        <taxon>Chordata</taxon>
        <taxon>Craniata</taxon>
        <taxon>Vertebrata</taxon>
        <taxon>Euteleostomi</taxon>
        <taxon>Archelosauria</taxon>
        <taxon>Testudinata</taxon>
        <taxon>Testudines</taxon>
        <taxon>Cryptodira</taxon>
        <taxon>Durocryptodira</taxon>
        <taxon>Testudinoidea</taxon>
        <taxon>Geoemydidae</taxon>
        <taxon>Geoemydinae</taxon>
        <taxon>Mauremys</taxon>
    </lineage>
</organism>
<evidence type="ECO:0000313" key="3">
    <source>
        <dbReference type="Proteomes" id="UP000827986"/>
    </source>
</evidence>
<accession>A0A9D3WVA7</accession>
<evidence type="ECO:0000313" key="2">
    <source>
        <dbReference type="EMBL" id="KAH1167735.1"/>
    </source>
</evidence>
<proteinExistence type="predicted"/>
<comment type="caution">
    <text evidence="2">The sequence shown here is derived from an EMBL/GenBank/DDBJ whole genome shotgun (WGS) entry which is preliminary data.</text>
</comment>
<protein>
    <submittedName>
        <fullName evidence="2">Uncharacterized protein</fullName>
    </submittedName>
</protein>
<name>A0A9D3WVA7_9SAUR</name>
<gene>
    <name evidence="2" type="ORF">KIL84_003218</name>
</gene>
<dbReference type="AlphaFoldDB" id="A0A9D3WVA7"/>
<reference evidence="2" key="1">
    <citation type="submission" date="2021-09" db="EMBL/GenBank/DDBJ databases">
        <title>The genome of Mauremys mutica provides insights into the evolution of semi-aquatic lifestyle.</title>
        <authorList>
            <person name="Gong S."/>
            <person name="Gao Y."/>
        </authorList>
    </citation>
    <scope>NUCLEOTIDE SEQUENCE</scope>
    <source>
        <strain evidence="2">MM-2020</strain>
        <tissue evidence="2">Muscle</tissue>
    </source>
</reference>